<protein>
    <submittedName>
        <fullName evidence="1">Uncharacterized protein</fullName>
    </submittedName>
</protein>
<sequence length="207" mass="24255">MDKAKLQWHPAFGAALRITLQDEMRYLEMHEEYLLSKKPLQMDILIIKKLKDIQIRKDIGRIFRKHNIIEYKSPSDNLSINDFYKVYGYACVYQSDTNRVGEIRKLMREYEKHRKSKDYAAVMDLITRANWEQMEVEKKMCDALKELFAEELKEADSKGRTEGIQQGFTQGVQLTKQVLKLAAQGESPKMISEKCSISLEQVKEILE</sequence>
<name>A0A9D2U1R8_9FIRM</name>
<gene>
    <name evidence="1" type="ORF">H9911_07710</name>
</gene>
<dbReference type="Proteomes" id="UP000823897">
    <property type="component" value="Unassembled WGS sequence"/>
</dbReference>
<evidence type="ECO:0000313" key="2">
    <source>
        <dbReference type="Proteomes" id="UP000823897"/>
    </source>
</evidence>
<organism evidence="1 2">
    <name type="scientific">Candidatus Mediterraneibacter tabaqchaliae</name>
    <dbReference type="NCBI Taxonomy" id="2838689"/>
    <lineage>
        <taxon>Bacteria</taxon>
        <taxon>Bacillati</taxon>
        <taxon>Bacillota</taxon>
        <taxon>Clostridia</taxon>
        <taxon>Lachnospirales</taxon>
        <taxon>Lachnospiraceae</taxon>
        <taxon>Mediterraneibacter</taxon>
    </lineage>
</organism>
<reference evidence="1" key="2">
    <citation type="submission" date="2021-04" db="EMBL/GenBank/DDBJ databases">
        <authorList>
            <person name="Gilroy R."/>
        </authorList>
    </citation>
    <scope>NUCLEOTIDE SEQUENCE</scope>
    <source>
        <strain evidence="1">ChiGjej3B3-11674</strain>
    </source>
</reference>
<dbReference type="AlphaFoldDB" id="A0A9D2U1R8"/>
<dbReference type="EMBL" id="DWUV01000142">
    <property type="protein sequence ID" value="HJD34405.1"/>
    <property type="molecule type" value="Genomic_DNA"/>
</dbReference>
<proteinExistence type="predicted"/>
<evidence type="ECO:0000313" key="1">
    <source>
        <dbReference type="EMBL" id="HJD34405.1"/>
    </source>
</evidence>
<reference evidence="1" key="1">
    <citation type="journal article" date="2021" name="PeerJ">
        <title>Extensive microbial diversity within the chicken gut microbiome revealed by metagenomics and culture.</title>
        <authorList>
            <person name="Gilroy R."/>
            <person name="Ravi A."/>
            <person name="Getino M."/>
            <person name="Pursley I."/>
            <person name="Horton D.L."/>
            <person name="Alikhan N.F."/>
            <person name="Baker D."/>
            <person name="Gharbi K."/>
            <person name="Hall N."/>
            <person name="Watson M."/>
            <person name="Adriaenssens E.M."/>
            <person name="Foster-Nyarko E."/>
            <person name="Jarju S."/>
            <person name="Secka A."/>
            <person name="Antonio M."/>
            <person name="Oren A."/>
            <person name="Chaudhuri R.R."/>
            <person name="La Ragione R."/>
            <person name="Hildebrand F."/>
            <person name="Pallen M.J."/>
        </authorList>
    </citation>
    <scope>NUCLEOTIDE SEQUENCE</scope>
    <source>
        <strain evidence="1">ChiGjej3B3-11674</strain>
    </source>
</reference>
<comment type="caution">
    <text evidence="1">The sequence shown here is derived from an EMBL/GenBank/DDBJ whole genome shotgun (WGS) entry which is preliminary data.</text>
</comment>
<accession>A0A9D2U1R8</accession>